<protein>
    <submittedName>
        <fullName evidence="1">Uncharacterized protein</fullName>
    </submittedName>
</protein>
<dbReference type="AlphaFoldDB" id="A0A4P6ZL77"/>
<dbReference type="KEGG" id="lji:ELX58_04900"/>
<reference evidence="2" key="1">
    <citation type="submission" date="2018-12" db="EMBL/GenBank/DDBJ databases">
        <title>A new species of lactobacillus.</title>
        <authorList>
            <person name="Jian Y."/>
            <person name="Xin L."/>
            <person name="Hong Z.J."/>
            <person name="Ming L.Z."/>
            <person name="Hong X.Z."/>
        </authorList>
    </citation>
    <scope>NUCLEOTIDE SEQUENCE [LARGE SCALE GENOMIC DNA]</scope>
    <source>
        <strain evidence="2">HSLZ-75</strain>
    </source>
</reference>
<sequence>MLDAFVCKSDKVVLAGFRFSALISYLSGKMPSRCNLADSAFQSDGCEKILPVSPKKADIELEFFIALIILLSSEFVLPV</sequence>
<evidence type="ECO:0000313" key="2">
    <source>
        <dbReference type="Proteomes" id="UP000294321"/>
    </source>
</evidence>
<dbReference type="RefSeq" id="WP_133442043.1">
    <property type="nucleotide sequence ID" value="NZ_CP034726.1"/>
</dbReference>
<evidence type="ECO:0000313" key="1">
    <source>
        <dbReference type="EMBL" id="QBP18484.1"/>
    </source>
</evidence>
<keyword evidence="2" id="KW-1185">Reference proteome</keyword>
<dbReference type="Proteomes" id="UP000294321">
    <property type="component" value="Chromosome"/>
</dbReference>
<name>A0A4P6ZL77_9LACO</name>
<organism evidence="1 2">
    <name type="scientific">Acetilactobacillus jinshanensis</name>
    <dbReference type="NCBI Taxonomy" id="1720083"/>
    <lineage>
        <taxon>Bacteria</taxon>
        <taxon>Bacillati</taxon>
        <taxon>Bacillota</taxon>
        <taxon>Bacilli</taxon>
        <taxon>Lactobacillales</taxon>
        <taxon>Lactobacillaceae</taxon>
        <taxon>Acetilactobacillus</taxon>
    </lineage>
</organism>
<gene>
    <name evidence="1" type="ORF">ELX58_04900</name>
</gene>
<dbReference type="EMBL" id="CP034726">
    <property type="protein sequence ID" value="QBP18484.1"/>
    <property type="molecule type" value="Genomic_DNA"/>
</dbReference>
<accession>A0A4P6ZL77</accession>
<proteinExistence type="predicted"/>